<organism evidence="2">
    <name type="scientific">Anopheles darlingi</name>
    <name type="common">Mosquito</name>
    <dbReference type="NCBI Taxonomy" id="43151"/>
    <lineage>
        <taxon>Eukaryota</taxon>
        <taxon>Metazoa</taxon>
        <taxon>Ecdysozoa</taxon>
        <taxon>Arthropoda</taxon>
        <taxon>Hexapoda</taxon>
        <taxon>Insecta</taxon>
        <taxon>Pterygota</taxon>
        <taxon>Neoptera</taxon>
        <taxon>Endopterygota</taxon>
        <taxon>Diptera</taxon>
        <taxon>Nematocera</taxon>
        <taxon>Culicoidea</taxon>
        <taxon>Culicidae</taxon>
        <taxon>Anophelinae</taxon>
        <taxon>Anopheles</taxon>
    </lineage>
</organism>
<evidence type="ECO:0000256" key="1">
    <source>
        <dbReference type="SAM" id="SignalP"/>
    </source>
</evidence>
<feature type="signal peptide" evidence="1">
    <location>
        <begin position="1"/>
        <end position="33"/>
    </location>
</feature>
<protein>
    <submittedName>
        <fullName evidence="2">Putative secreted protein</fullName>
    </submittedName>
</protein>
<dbReference type="AlphaFoldDB" id="A0A2M4DS06"/>
<keyword evidence="1" id="KW-0732">Signal</keyword>
<sequence length="72" mass="8618">MAFVLFYQRWHWTRHSLLLPFLLTQSLPNSIHSSCWCWWFDFYLKTLAGWLAGWLSSEERGGRRPKTTATAR</sequence>
<reference evidence="2" key="1">
    <citation type="submission" date="2018-01" db="EMBL/GenBank/DDBJ databases">
        <title>An insight into the sialome of Amazonian anophelines.</title>
        <authorList>
            <person name="Ribeiro J.M."/>
            <person name="Scarpassa V."/>
            <person name="Calvo E."/>
        </authorList>
    </citation>
    <scope>NUCLEOTIDE SEQUENCE</scope>
</reference>
<dbReference type="EMBL" id="GGFL01015740">
    <property type="protein sequence ID" value="MBW79918.1"/>
    <property type="molecule type" value="Transcribed_RNA"/>
</dbReference>
<name>A0A2M4DS06_ANODA</name>
<evidence type="ECO:0000313" key="2">
    <source>
        <dbReference type="EMBL" id="MBW79918.1"/>
    </source>
</evidence>
<feature type="chain" id="PRO_5014636928" evidence="1">
    <location>
        <begin position="34"/>
        <end position="72"/>
    </location>
</feature>
<accession>A0A2M4DS06</accession>
<proteinExistence type="predicted"/>